<dbReference type="InterPro" id="IPR000719">
    <property type="entry name" value="Prot_kinase_dom"/>
</dbReference>
<feature type="domain" description="Protein kinase" evidence="12">
    <location>
        <begin position="1"/>
        <end position="296"/>
    </location>
</feature>
<dbReference type="GO" id="GO:0000781">
    <property type="term" value="C:chromosome, telomeric region"/>
    <property type="evidence" value="ECO:0007669"/>
    <property type="project" value="UniProtKB-SubCell"/>
</dbReference>
<dbReference type="Gene3D" id="1.10.510.10">
    <property type="entry name" value="Transferase(Phosphotransferase) domain 1"/>
    <property type="match status" value="1"/>
</dbReference>
<dbReference type="SUPFAM" id="SSF56112">
    <property type="entry name" value="Protein kinase-like (PK-like)"/>
    <property type="match status" value="1"/>
</dbReference>
<dbReference type="Pfam" id="PF00069">
    <property type="entry name" value="Pkinase"/>
    <property type="match status" value="1"/>
</dbReference>
<evidence type="ECO:0000256" key="11">
    <source>
        <dbReference type="ARBA" id="ARBA00048679"/>
    </source>
</evidence>
<evidence type="ECO:0000256" key="6">
    <source>
        <dbReference type="ARBA" id="ARBA00019973"/>
    </source>
</evidence>
<reference evidence="13" key="1">
    <citation type="submission" date="2020-02" db="EMBL/GenBank/DDBJ databases">
        <authorList>
            <person name="Palmer J.M."/>
        </authorList>
    </citation>
    <scope>NUCLEOTIDE SEQUENCE</scope>
    <source>
        <strain evidence="13">EPUS1.4</strain>
        <tissue evidence="13">Thallus</tissue>
    </source>
</reference>
<comment type="catalytic activity">
    <reaction evidence="10">
        <text>L-threonyl-[protein] + ATP = O-phospho-L-threonyl-[protein] + ADP + H(+)</text>
        <dbReference type="Rhea" id="RHEA:46608"/>
        <dbReference type="Rhea" id="RHEA-COMP:11060"/>
        <dbReference type="Rhea" id="RHEA-COMP:11605"/>
        <dbReference type="ChEBI" id="CHEBI:15378"/>
        <dbReference type="ChEBI" id="CHEBI:30013"/>
        <dbReference type="ChEBI" id="CHEBI:30616"/>
        <dbReference type="ChEBI" id="CHEBI:61977"/>
        <dbReference type="ChEBI" id="CHEBI:456216"/>
        <dbReference type="EC" id="2.7.11.1"/>
    </reaction>
</comment>
<dbReference type="EMBL" id="JAACFV010000505">
    <property type="protein sequence ID" value="KAF7502029.1"/>
    <property type="molecule type" value="Genomic_DNA"/>
</dbReference>
<evidence type="ECO:0000256" key="4">
    <source>
        <dbReference type="ARBA" id="ARBA00012513"/>
    </source>
</evidence>
<evidence type="ECO:0000256" key="2">
    <source>
        <dbReference type="ARBA" id="ARBA00004574"/>
    </source>
</evidence>
<organism evidence="13 14">
    <name type="scientific">Endocarpon pusillum</name>
    <dbReference type="NCBI Taxonomy" id="364733"/>
    <lineage>
        <taxon>Eukaryota</taxon>
        <taxon>Fungi</taxon>
        <taxon>Dikarya</taxon>
        <taxon>Ascomycota</taxon>
        <taxon>Pezizomycotina</taxon>
        <taxon>Eurotiomycetes</taxon>
        <taxon>Chaetothyriomycetidae</taxon>
        <taxon>Verrucariales</taxon>
        <taxon>Verrucariaceae</taxon>
        <taxon>Endocarpon</taxon>
    </lineage>
</organism>
<dbReference type="InterPro" id="IPR011009">
    <property type="entry name" value="Kinase-like_dom_sf"/>
</dbReference>
<dbReference type="InterPro" id="IPR008266">
    <property type="entry name" value="Tyr_kinase_AS"/>
</dbReference>
<evidence type="ECO:0000313" key="14">
    <source>
        <dbReference type="Proteomes" id="UP000606974"/>
    </source>
</evidence>
<keyword evidence="7" id="KW-0779">Telomere</keyword>
<keyword evidence="14" id="KW-1185">Reference proteome</keyword>
<keyword evidence="7" id="KW-0158">Chromosome</keyword>
<protein>
    <recommendedName>
        <fullName evidence="6">EKC/KEOPS complex subunit BUD32</fullName>
        <ecNumber evidence="4">2.7.11.1</ecNumber>
    </recommendedName>
    <alternativeName>
        <fullName evidence="8 9">Atypical Serine/threonine protein kinase BUD32</fullName>
    </alternativeName>
    <alternativeName>
        <fullName evidence="5">EKC/KEOPS complex subunit bud32</fullName>
    </alternativeName>
</protein>
<dbReference type="InterPro" id="IPR051681">
    <property type="entry name" value="Ser/Thr_Kinases-Pseudokinases"/>
</dbReference>
<dbReference type="SMART" id="SM00220">
    <property type="entry name" value="S_TKc"/>
    <property type="match status" value="1"/>
</dbReference>
<evidence type="ECO:0000313" key="13">
    <source>
        <dbReference type="EMBL" id="KAF7502029.1"/>
    </source>
</evidence>
<dbReference type="GO" id="GO:0004674">
    <property type="term" value="F:protein serine/threonine kinase activity"/>
    <property type="evidence" value="ECO:0007669"/>
    <property type="project" value="UniProtKB-EC"/>
</dbReference>
<accession>A0A8H7DWJ8</accession>
<evidence type="ECO:0000256" key="3">
    <source>
        <dbReference type="ARBA" id="ARBA00011534"/>
    </source>
</evidence>
<sequence>MSLLGRGATGTVYQLNAFIAVKRARQGEDEQADHANEQKMFQFLEKHRPISYLIRCYYQRPSDTFLELAPNGSIAMLLSQYQEREKRGTPQVLGISQLLHSQDIHRWMRQLCHAATALERIGLIHGDIRPGNMLLDVDWNLKLSDLDRGMKTGQDIAVLTEPYGRLLNAEEDGEGAGTYGTAGARTETFAIGSVYYTLLRGHEPYETESWGRNHFVTLSEKFQNKEFPPLTDSARDAIIRKCWNGEYRLVRELSAEFNDDPGHDEPVGEDAKWLETRQVECKRFIQSGLLDTLDRY</sequence>
<evidence type="ECO:0000256" key="9">
    <source>
        <dbReference type="ARBA" id="ARBA00033194"/>
    </source>
</evidence>
<comment type="subcellular location">
    <subcellularLocation>
        <location evidence="2">Chromosome</location>
        <location evidence="2">Telomere</location>
    </subcellularLocation>
</comment>
<comment type="catalytic activity">
    <reaction evidence="11">
        <text>L-seryl-[protein] + ATP = O-phospho-L-seryl-[protein] + ADP + H(+)</text>
        <dbReference type="Rhea" id="RHEA:17989"/>
        <dbReference type="Rhea" id="RHEA-COMP:9863"/>
        <dbReference type="Rhea" id="RHEA-COMP:11604"/>
        <dbReference type="ChEBI" id="CHEBI:15378"/>
        <dbReference type="ChEBI" id="CHEBI:29999"/>
        <dbReference type="ChEBI" id="CHEBI:30616"/>
        <dbReference type="ChEBI" id="CHEBI:83421"/>
        <dbReference type="ChEBI" id="CHEBI:456216"/>
        <dbReference type="EC" id="2.7.11.1"/>
    </reaction>
</comment>
<evidence type="ECO:0000259" key="12">
    <source>
        <dbReference type="PROSITE" id="PS50011"/>
    </source>
</evidence>
<evidence type="ECO:0000256" key="8">
    <source>
        <dbReference type="ARBA" id="ARBA00030980"/>
    </source>
</evidence>
<comment type="subunit">
    <text evidence="3">Component of the EKC/KEOPS complex composed of at least BUD32, CGI121, GON7, KAE1 and PCC1; the whole complex dimerizes.</text>
</comment>
<comment type="caution">
    <text evidence="13">The sequence shown here is derived from an EMBL/GenBank/DDBJ whole genome shotgun (WGS) entry which is preliminary data.</text>
</comment>
<evidence type="ECO:0000256" key="7">
    <source>
        <dbReference type="ARBA" id="ARBA00022895"/>
    </source>
</evidence>
<name>A0A8H7DWJ8_9EURO</name>
<comment type="function">
    <text evidence="1">Component of the EKC/KEOPS complex that is required for the formation of a threonylcarbamoyl group on adenosine at position 37 (t(6)A37) in tRNAs that read codons beginning with adenine. The complex is probably involved in the transfer of the threonylcarbamoyl moiety of threonylcarbamoyl-AMP (TC-AMP) to the N6 group of A37. BUD32 has ATPase activity in the context of the EKC/KEOPS complex and likely plays a supporting role to the catalytic subunit KAE1. The EKC/KEOPS complex also promotes both telomere uncapping and telomere elongation. The complex is required for efficient recruitment of transcriptional coactivators.</text>
</comment>
<dbReference type="PANTHER" id="PTHR44329">
    <property type="entry name" value="SERINE/THREONINE-PROTEIN KINASE TNNI3K-RELATED"/>
    <property type="match status" value="1"/>
</dbReference>
<gene>
    <name evidence="13" type="ORF">GJ744_009008</name>
</gene>
<dbReference type="GO" id="GO:0005524">
    <property type="term" value="F:ATP binding"/>
    <property type="evidence" value="ECO:0007669"/>
    <property type="project" value="InterPro"/>
</dbReference>
<dbReference type="Proteomes" id="UP000606974">
    <property type="component" value="Unassembled WGS sequence"/>
</dbReference>
<dbReference type="PROSITE" id="PS50011">
    <property type="entry name" value="PROTEIN_KINASE_DOM"/>
    <property type="match status" value="1"/>
</dbReference>
<dbReference type="PROSITE" id="PS00109">
    <property type="entry name" value="PROTEIN_KINASE_TYR"/>
    <property type="match status" value="1"/>
</dbReference>
<dbReference type="AlphaFoldDB" id="A0A8H7DWJ8"/>
<evidence type="ECO:0000256" key="1">
    <source>
        <dbReference type="ARBA" id="ARBA00003747"/>
    </source>
</evidence>
<evidence type="ECO:0000256" key="5">
    <source>
        <dbReference type="ARBA" id="ARBA00013948"/>
    </source>
</evidence>
<dbReference type="OrthoDB" id="4062651at2759"/>
<dbReference type="EC" id="2.7.11.1" evidence="4"/>
<proteinExistence type="predicted"/>
<evidence type="ECO:0000256" key="10">
    <source>
        <dbReference type="ARBA" id="ARBA00047899"/>
    </source>
</evidence>